<protein>
    <submittedName>
        <fullName evidence="1">Uncharacterized protein</fullName>
    </submittedName>
</protein>
<dbReference type="Proteomes" id="UP001152803">
    <property type="component" value="Unassembled WGS sequence"/>
</dbReference>
<keyword evidence="2" id="KW-1185">Reference proteome</keyword>
<accession>A0A9Q1DJM5</accession>
<reference evidence="1" key="1">
    <citation type="journal article" date="2023" name="Science">
        <title>Genome structures resolve the early diversification of teleost fishes.</title>
        <authorList>
            <person name="Parey E."/>
            <person name="Louis A."/>
            <person name="Montfort J."/>
            <person name="Bouchez O."/>
            <person name="Roques C."/>
            <person name="Iampietro C."/>
            <person name="Lluch J."/>
            <person name="Castinel A."/>
            <person name="Donnadieu C."/>
            <person name="Desvignes T."/>
            <person name="Floi Bucao C."/>
            <person name="Jouanno E."/>
            <person name="Wen M."/>
            <person name="Mejri S."/>
            <person name="Dirks R."/>
            <person name="Jansen H."/>
            <person name="Henkel C."/>
            <person name="Chen W.J."/>
            <person name="Zahm M."/>
            <person name="Cabau C."/>
            <person name="Klopp C."/>
            <person name="Thompson A.W."/>
            <person name="Robinson-Rechavi M."/>
            <person name="Braasch I."/>
            <person name="Lecointre G."/>
            <person name="Bobe J."/>
            <person name="Postlethwait J.H."/>
            <person name="Berthelot C."/>
            <person name="Roest Crollius H."/>
            <person name="Guiguen Y."/>
        </authorList>
    </citation>
    <scope>NUCLEOTIDE SEQUENCE</scope>
    <source>
        <strain evidence="1">Concon-B</strain>
    </source>
</reference>
<comment type="caution">
    <text evidence="1">The sequence shown here is derived from an EMBL/GenBank/DDBJ whole genome shotgun (WGS) entry which is preliminary data.</text>
</comment>
<organism evidence="1 2">
    <name type="scientific">Conger conger</name>
    <name type="common">Conger eel</name>
    <name type="synonym">Muraena conger</name>
    <dbReference type="NCBI Taxonomy" id="82655"/>
    <lineage>
        <taxon>Eukaryota</taxon>
        <taxon>Metazoa</taxon>
        <taxon>Chordata</taxon>
        <taxon>Craniata</taxon>
        <taxon>Vertebrata</taxon>
        <taxon>Euteleostomi</taxon>
        <taxon>Actinopterygii</taxon>
        <taxon>Neopterygii</taxon>
        <taxon>Teleostei</taxon>
        <taxon>Anguilliformes</taxon>
        <taxon>Congridae</taxon>
        <taxon>Conger</taxon>
    </lineage>
</organism>
<dbReference type="AlphaFoldDB" id="A0A9Q1DJM5"/>
<sequence length="96" mass="10898">MVACIYTELQRDVGSPQALKGALSTKDTHQPPLPLLQHVTFAEPRDEAIAGKPEENEDGTCWPMWDLVDLVELRQMQDGGRGQQFPLGRNKWWVVR</sequence>
<evidence type="ECO:0000313" key="2">
    <source>
        <dbReference type="Proteomes" id="UP001152803"/>
    </source>
</evidence>
<evidence type="ECO:0000313" key="1">
    <source>
        <dbReference type="EMBL" id="KAJ8272244.1"/>
    </source>
</evidence>
<gene>
    <name evidence="1" type="ORF">COCON_G00111030</name>
</gene>
<proteinExistence type="predicted"/>
<dbReference type="EMBL" id="JAFJMO010000007">
    <property type="protein sequence ID" value="KAJ8272244.1"/>
    <property type="molecule type" value="Genomic_DNA"/>
</dbReference>
<name>A0A9Q1DJM5_CONCO</name>